<dbReference type="Gene3D" id="2.130.10.80">
    <property type="entry name" value="Galactose oxidase/kelch, beta-propeller"/>
    <property type="match status" value="1"/>
</dbReference>
<dbReference type="SUPFAM" id="SSF117281">
    <property type="entry name" value="Kelch motif"/>
    <property type="match status" value="1"/>
</dbReference>
<feature type="region of interest" description="Disordered" evidence="1">
    <location>
        <begin position="1"/>
        <end position="37"/>
    </location>
</feature>
<dbReference type="InterPro" id="IPR015915">
    <property type="entry name" value="Kelch-typ_b-propeller"/>
</dbReference>
<accession>A0ABQ8DBN9</accession>
<evidence type="ECO:0000313" key="4">
    <source>
        <dbReference type="Proteomes" id="UP000824890"/>
    </source>
</evidence>
<sequence length="383" mass="43776">MVKLSSLARLYSRPKRSTKSKVEQPPPQKKEEMNTITVSTRASLCSRPIRSTKLEQPPQKKKKEYRSLSLVSKTFRSLISSPELYTVRSQIGNTEPCLCIRQELPTHDRWYILDQTLVTTTNSNGLIKDEFNLLPITSSSLSKSTTLAVGFEIYQIGGDQLPSSTVRVLDFRTRTWRDAPDMGVARKCPESALIDSKIYVVGGGTEESEVFDLKSQTWNPLPSLSDDGDYPEVQLRRGELFATTRTWKEHQGLPFMNEPWSVIDRFSVVDRKLMWYEHGHWFSVKGLKDVCTNPYVNHHTTILLANHGGGNILVIWDEPHSLKFPVAGKMRKHVCKNRRIWCAVIKFEKRFFGLKFEVWGKVVRSNALLTVPKSFKLLSCVTL</sequence>
<dbReference type="InterPro" id="IPR037293">
    <property type="entry name" value="Gal_Oxidase_central_sf"/>
</dbReference>
<dbReference type="PANTHER" id="PTHR24414:SF124">
    <property type="entry name" value="F-BOX DOMAIN-CONTAINING PROTEIN"/>
    <property type="match status" value="1"/>
</dbReference>
<proteinExistence type="predicted"/>
<comment type="caution">
    <text evidence="3">The sequence shown here is derived from an EMBL/GenBank/DDBJ whole genome shotgun (WGS) entry which is preliminary data.</text>
</comment>
<dbReference type="Proteomes" id="UP000824890">
    <property type="component" value="Unassembled WGS sequence"/>
</dbReference>
<gene>
    <name evidence="3" type="ORF">HID58_018469</name>
</gene>
<reference evidence="3 4" key="1">
    <citation type="submission" date="2021-05" db="EMBL/GenBank/DDBJ databases">
        <title>Genome Assembly of Synthetic Allotetraploid Brassica napus Reveals Homoeologous Exchanges between Subgenomes.</title>
        <authorList>
            <person name="Davis J.T."/>
        </authorList>
    </citation>
    <scope>NUCLEOTIDE SEQUENCE [LARGE SCALE GENOMIC DNA]</scope>
    <source>
        <strain evidence="4">cv. Da-Ae</strain>
        <tissue evidence="3">Seedling</tissue>
    </source>
</reference>
<organism evidence="3 4">
    <name type="scientific">Brassica napus</name>
    <name type="common">Rape</name>
    <dbReference type="NCBI Taxonomy" id="3708"/>
    <lineage>
        <taxon>Eukaryota</taxon>
        <taxon>Viridiplantae</taxon>
        <taxon>Streptophyta</taxon>
        <taxon>Embryophyta</taxon>
        <taxon>Tracheophyta</taxon>
        <taxon>Spermatophyta</taxon>
        <taxon>Magnoliopsida</taxon>
        <taxon>eudicotyledons</taxon>
        <taxon>Gunneridae</taxon>
        <taxon>Pentapetalae</taxon>
        <taxon>rosids</taxon>
        <taxon>malvids</taxon>
        <taxon>Brassicales</taxon>
        <taxon>Brassicaceae</taxon>
        <taxon>Brassiceae</taxon>
        <taxon>Brassica</taxon>
    </lineage>
</organism>
<dbReference type="InterPro" id="IPR050354">
    <property type="entry name" value="F-box/kelch-repeat_ARATH"/>
</dbReference>
<protein>
    <recommendedName>
        <fullName evidence="2">FKB95-like N-terminal Kelch domain-containing protein</fullName>
    </recommendedName>
</protein>
<keyword evidence="4" id="KW-1185">Reference proteome</keyword>
<dbReference type="Pfam" id="PF25210">
    <property type="entry name" value="Kelch_FKB95"/>
    <property type="match status" value="1"/>
</dbReference>
<dbReference type="EMBL" id="JAGKQM010000005">
    <property type="protein sequence ID" value="KAH0926213.1"/>
    <property type="molecule type" value="Genomic_DNA"/>
</dbReference>
<dbReference type="InterPro" id="IPR057499">
    <property type="entry name" value="Kelch_FKB95"/>
</dbReference>
<dbReference type="PANTHER" id="PTHR24414">
    <property type="entry name" value="F-BOX/KELCH-REPEAT PROTEIN SKIP4"/>
    <property type="match status" value="1"/>
</dbReference>
<feature type="domain" description="FKB95-like N-terminal Kelch" evidence="2">
    <location>
        <begin position="110"/>
        <end position="368"/>
    </location>
</feature>
<evidence type="ECO:0000313" key="3">
    <source>
        <dbReference type="EMBL" id="KAH0926213.1"/>
    </source>
</evidence>
<evidence type="ECO:0000259" key="2">
    <source>
        <dbReference type="Pfam" id="PF25210"/>
    </source>
</evidence>
<name>A0ABQ8DBN9_BRANA</name>
<evidence type="ECO:0000256" key="1">
    <source>
        <dbReference type="SAM" id="MobiDB-lite"/>
    </source>
</evidence>